<protein>
    <submittedName>
        <fullName evidence="7">Putative drug resistance protein</fullName>
    </submittedName>
</protein>
<comment type="subcellular location">
    <subcellularLocation>
        <location evidence="1">Cell envelope</location>
    </subcellularLocation>
</comment>
<dbReference type="STRING" id="313628.LNTAR_20348"/>
<evidence type="ECO:0000259" key="6">
    <source>
        <dbReference type="Pfam" id="PF25967"/>
    </source>
</evidence>
<evidence type="ECO:0000256" key="1">
    <source>
        <dbReference type="ARBA" id="ARBA00004196"/>
    </source>
</evidence>
<comment type="similarity">
    <text evidence="2">Belongs to the membrane fusion protein (MFP) (TC 8.A.1) family.</text>
</comment>
<dbReference type="Pfam" id="PF25917">
    <property type="entry name" value="BSH_RND"/>
    <property type="match status" value="1"/>
</dbReference>
<organism evidence="7 8">
    <name type="scientific">Lentisphaera araneosa HTCC2155</name>
    <dbReference type="NCBI Taxonomy" id="313628"/>
    <lineage>
        <taxon>Bacteria</taxon>
        <taxon>Pseudomonadati</taxon>
        <taxon>Lentisphaerota</taxon>
        <taxon>Lentisphaeria</taxon>
        <taxon>Lentisphaerales</taxon>
        <taxon>Lentisphaeraceae</taxon>
        <taxon>Lentisphaera</taxon>
    </lineage>
</organism>
<dbReference type="NCBIfam" id="TIGR01730">
    <property type="entry name" value="RND_mfp"/>
    <property type="match status" value="1"/>
</dbReference>
<dbReference type="Gene3D" id="2.40.420.20">
    <property type="match status" value="1"/>
</dbReference>
<dbReference type="eggNOG" id="COG0845">
    <property type="taxonomic scope" value="Bacteria"/>
</dbReference>
<feature type="domain" description="Multidrug resistance protein MdtA-like alpha-helical hairpin" evidence="3">
    <location>
        <begin position="101"/>
        <end position="169"/>
    </location>
</feature>
<evidence type="ECO:0000259" key="4">
    <source>
        <dbReference type="Pfam" id="PF25917"/>
    </source>
</evidence>
<sequence length="405" mass="45807">METIEKSRKIIFLSLSLLLFSCGEKKVVKEAPVPQVVYEEALSMSVQPTTELVGRVRSFSSVDLRARVEGILEKRHFQTGTSVNKGDLLYTIEKDQYAINLKRAQAELESSKARLTLSESIFERMKKLDEKKAIAKQDYDKAIGDRDEALAALNLALAKRDEAKLHLDWCEIRSPITGIPGARQYDTGNLISPSSGVLVNVTSTEKMEVDFDIPERQLVDFQRKFVTKELRRTITDRIQCRLSLPDGTQYSHEGNIAFFDNRINKSTGTVKATTHFDNPEGLLRDGMFVKVLLTYIPPEDDSERVNGEEERKPKIVVQQSAVMQDQAGHYVIIVNKESKAEIKRVEFKESFEEYFVIEEGLEEGEKVITLGLQTVIPGRPVKGIPARVEVDETEHMKEAPESSKE</sequence>
<dbReference type="InterPro" id="IPR058625">
    <property type="entry name" value="MdtA-like_BSH"/>
</dbReference>
<dbReference type="Gene3D" id="1.10.287.470">
    <property type="entry name" value="Helix hairpin bin"/>
    <property type="match status" value="1"/>
</dbReference>
<dbReference type="PROSITE" id="PS51257">
    <property type="entry name" value="PROKAR_LIPOPROTEIN"/>
    <property type="match status" value="1"/>
</dbReference>
<feature type="domain" description="Multidrug resistance protein MdtA-like beta-barrel" evidence="5">
    <location>
        <begin position="207"/>
        <end position="293"/>
    </location>
</feature>
<dbReference type="GO" id="GO:0022857">
    <property type="term" value="F:transmembrane transporter activity"/>
    <property type="evidence" value="ECO:0007669"/>
    <property type="project" value="InterPro"/>
</dbReference>
<feature type="domain" description="Multidrug resistance protein MdtA-like barrel-sandwich hybrid" evidence="4">
    <location>
        <begin position="61"/>
        <end position="193"/>
    </location>
</feature>
<dbReference type="EMBL" id="ABCK01000008">
    <property type="protein sequence ID" value="EDM27594.1"/>
    <property type="molecule type" value="Genomic_DNA"/>
</dbReference>
<dbReference type="Gene3D" id="2.40.50.100">
    <property type="match status" value="1"/>
</dbReference>
<dbReference type="InterPro" id="IPR058626">
    <property type="entry name" value="MdtA-like_b-barrel"/>
</dbReference>
<evidence type="ECO:0000256" key="2">
    <source>
        <dbReference type="ARBA" id="ARBA00009477"/>
    </source>
</evidence>
<gene>
    <name evidence="7" type="ORF">LNTAR_20348</name>
</gene>
<dbReference type="InterPro" id="IPR058624">
    <property type="entry name" value="MdtA-like_HH"/>
</dbReference>
<dbReference type="Pfam" id="PF25967">
    <property type="entry name" value="RND-MFP_C"/>
    <property type="match status" value="1"/>
</dbReference>
<dbReference type="GO" id="GO:0005886">
    <property type="term" value="C:plasma membrane"/>
    <property type="evidence" value="ECO:0007669"/>
    <property type="project" value="TreeGrafter"/>
</dbReference>
<dbReference type="InterPro" id="IPR006143">
    <property type="entry name" value="RND_pump_MFP"/>
</dbReference>
<dbReference type="Pfam" id="PF25944">
    <property type="entry name" value="Beta-barrel_RND"/>
    <property type="match status" value="1"/>
</dbReference>
<proteinExistence type="inferred from homology"/>
<dbReference type="AlphaFoldDB" id="A6DKZ2"/>
<dbReference type="InterPro" id="IPR058627">
    <property type="entry name" value="MdtA-like_C"/>
</dbReference>
<reference evidence="7 8" key="1">
    <citation type="journal article" date="2010" name="J. Bacteriol.">
        <title>Genome sequence of Lentisphaera araneosa HTCC2155T, the type species of the order Lentisphaerales in the phylum Lentisphaerae.</title>
        <authorList>
            <person name="Thrash J.C."/>
            <person name="Cho J.C."/>
            <person name="Vergin K.L."/>
            <person name="Morris R.M."/>
            <person name="Giovannoni S.J."/>
        </authorList>
    </citation>
    <scope>NUCLEOTIDE SEQUENCE [LARGE SCALE GENOMIC DNA]</scope>
    <source>
        <strain evidence="7 8">HTCC2155</strain>
    </source>
</reference>
<dbReference type="OrthoDB" id="9800613at2"/>
<dbReference type="RefSeq" id="WP_007278554.1">
    <property type="nucleotide sequence ID" value="NZ_ABCK01000008.1"/>
</dbReference>
<evidence type="ECO:0000259" key="5">
    <source>
        <dbReference type="Pfam" id="PF25944"/>
    </source>
</evidence>
<evidence type="ECO:0000313" key="7">
    <source>
        <dbReference type="EMBL" id="EDM27594.1"/>
    </source>
</evidence>
<dbReference type="GO" id="GO:0046677">
    <property type="term" value="P:response to antibiotic"/>
    <property type="evidence" value="ECO:0007669"/>
    <property type="project" value="TreeGrafter"/>
</dbReference>
<feature type="domain" description="Multidrug resistance protein MdtA-like C-terminal permuted SH3" evidence="6">
    <location>
        <begin position="315"/>
        <end position="374"/>
    </location>
</feature>
<dbReference type="GO" id="GO:0030313">
    <property type="term" value="C:cell envelope"/>
    <property type="evidence" value="ECO:0007669"/>
    <property type="project" value="UniProtKB-SubCell"/>
</dbReference>
<keyword evidence="8" id="KW-1185">Reference proteome</keyword>
<dbReference type="Gene3D" id="2.40.30.170">
    <property type="match status" value="1"/>
</dbReference>
<comment type="caution">
    <text evidence="7">The sequence shown here is derived from an EMBL/GenBank/DDBJ whole genome shotgun (WGS) entry which is preliminary data.</text>
</comment>
<accession>A6DKZ2</accession>
<dbReference type="Proteomes" id="UP000004947">
    <property type="component" value="Unassembled WGS sequence"/>
</dbReference>
<dbReference type="SUPFAM" id="SSF111369">
    <property type="entry name" value="HlyD-like secretion proteins"/>
    <property type="match status" value="1"/>
</dbReference>
<dbReference type="Pfam" id="PF25876">
    <property type="entry name" value="HH_MFP_RND"/>
    <property type="match status" value="1"/>
</dbReference>
<dbReference type="PANTHER" id="PTHR30158">
    <property type="entry name" value="ACRA/E-RELATED COMPONENT OF DRUG EFFLUX TRANSPORTER"/>
    <property type="match status" value="1"/>
</dbReference>
<name>A6DKZ2_9BACT</name>
<evidence type="ECO:0000313" key="8">
    <source>
        <dbReference type="Proteomes" id="UP000004947"/>
    </source>
</evidence>
<evidence type="ECO:0000259" key="3">
    <source>
        <dbReference type="Pfam" id="PF25876"/>
    </source>
</evidence>